<name>A0A200PZR2_MACCD</name>
<dbReference type="EMBL" id="MVGT01003557">
    <property type="protein sequence ID" value="OVA03698.1"/>
    <property type="molecule type" value="Genomic_DNA"/>
</dbReference>
<feature type="compositionally biased region" description="Polar residues" evidence="1">
    <location>
        <begin position="19"/>
        <end position="35"/>
    </location>
</feature>
<accession>A0A200PZR2</accession>
<feature type="compositionally biased region" description="Polar residues" evidence="1">
    <location>
        <begin position="1"/>
        <end position="11"/>
    </location>
</feature>
<reference evidence="2 3" key="1">
    <citation type="journal article" date="2017" name="Mol. Plant">
        <title>The Genome of Medicinal Plant Macleaya cordata Provides New Insights into Benzylisoquinoline Alkaloids Metabolism.</title>
        <authorList>
            <person name="Liu X."/>
            <person name="Liu Y."/>
            <person name="Huang P."/>
            <person name="Ma Y."/>
            <person name="Qing Z."/>
            <person name="Tang Q."/>
            <person name="Cao H."/>
            <person name="Cheng P."/>
            <person name="Zheng Y."/>
            <person name="Yuan Z."/>
            <person name="Zhou Y."/>
            <person name="Liu J."/>
            <person name="Tang Z."/>
            <person name="Zhuo Y."/>
            <person name="Zhang Y."/>
            <person name="Yu L."/>
            <person name="Huang J."/>
            <person name="Yang P."/>
            <person name="Peng Q."/>
            <person name="Zhang J."/>
            <person name="Jiang W."/>
            <person name="Zhang Z."/>
            <person name="Lin K."/>
            <person name="Ro D.K."/>
            <person name="Chen X."/>
            <person name="Xiong X."/>
            <person name="Shang Y."/>
            <person name="Huang S."/>
            <person name="Zeng J."/>
        </authorList>
    </citation>
    <scope>NUCLEOTIDE SEQUENCE [LARGE SCALE GENOMIC DNA]</scope>
    <source>
        <strain evidence="3">cv. BLH2017</strain>
        <tissue evidence="2">Root</tissue>
    </source>
</reference>
<evidence type="ECO:0000313" key="2">
    <source>
        <dbReference type="EMBL" id="OVA03698.1"/>
    </source>
</evidence>
<dbReference type="InParanoid" id="A0A200PZR2"/>
<sequence length="65" mass="7160">MATSALGNSLDPSRVAPSHGTQTYSLTQSKHGKTRSNYFPKSFIALQSPYPQQIWAAYPKEQMSA</sequence>
<evidence type="ECO:0000313" key="3">
    <source>
        <dbReference type="Proteomes" id="UP000195402"/>
    </source>
</evidence>
<dbReference type="AlphaFoldDB" id="A0A200PZR2"/>
<organism evidence="2 3">
    <name type="scientific">Macleaya cordata</name>
    <name type="common">Five-seeded plume-poppy</name>
    <name type="synonym">Bocconia cordata</name>
    <dbReference type="NCBI Taxonomy" id="56857"/>
    <lineage>
        <taxon>Eukaryota</taxon>
        <taxon>Viridiplantae</taxon>
        <taxon>Streptophyta</taxon>
        <taxon>Embryophyta</taxon>
        <taxon>Tracheophyta</taxon>
        <taxon>Spermatophyta</taxon>
        <taxon>Magnoliopsida</taxon>
        <taxon>Ranunculales</taxon>
        <taxon>Papaveraceae</taxon>
        <taxon>Papaveroideae</taxon>
        <taxon>Macleaya</taxon>
    </lineage>
</organism>
<proteinExistence type="predicted"/>
<feature type="region of interest" description="Disordered" evidence="1">
    <location>
        <begin position="1"/>
        <end position="35"/>
    </location>
</feature>
<protein>
    <submittedName>
        <fullName evidence="2">Uncharacterized protein</fullName>
    </submittedName>
</protein>
<keyword evidence="3" id="KW-1185">Reference proteome</keyword>
<dbReference type="Proteomes" id="UP000195402">
    <property type="component" value="Unassembled WGS sequence"/>
</dbReference>
<gene>
    <name evidence="2" type="ORF">BVC80_1431g5</name>
</gene>
<evidence type="ECO:0000256" key="1">
    <source>
        <dbReference type="SAM" id="MobiDB-lite"/>
    </source>
</evidence>
<comment type="caution">
    <text evidence="2">The sequence shown here is derived from an EMBL/GenBank/DDBJ whole genome shotgun (WGS) entry which is preliminary data.</text>
</comment>